<gene>
    <name evidence="1" type="ORF">CINCED_3A013146</name>
</gene>
<name>A0A5E4M9Z6_9HEMI</name>
<accession>A0A5E4M9Z6</accession>
<dbReference type="AlphaFoldDB" id="A0A5E4M9Z6"/>
<organism evidence="1 2">
    <name type="scientific">Cinara cedri</name>
    <dbReference type="NCBI Taxonomy" id="506608"/>
    <lineage>
        <taxon>Eukaryota</taxon>
        <taxon>Metazoa</taxon>
        <taxon>Ecdysozoa</taxon>
        <taxon>Arthropoda</taxon>
        <taxon>Hexapoda</taxon>
        <taxon>Insecta</taxon>
        <taxon>Pterygota</taxon>
        <taxon>Neoptera</taxon>
        <taxon>Paraneoptera</taxon>
        <taxon>Hemiptera</taxon>
        <taxon>Sternorrhyncha</taxon>
        <taxon>Aphidomorpha</taxon>
        <taxon>Aphidoidea</taxon>
        <taxon>Aphididae</taxon>
        <taxon>Lachninae</taxon>
        <taxon>Cinara</taxon>
    </lineage>
</organism>
<dbReference type="Proteomes" id="UP000325440">
    <property type="component" value="Unassembled WGS sequence"/>
</dbReference>
<evidence type="ECO:0000313" key="1">
    <source>
        <dbReference type="EMBL" id="VVC28220.1"/>
    </source>
</evidence>
<protein>
    <recommendedName>
        <fullName evidence="3">Reverse transcriptase domain</fullName>
    </recommendedName>
</protein>
<proteinExistence type="predicted"/>
<dbReference type="EMBL" id="CABPRJ010000478">
    <property type="protein sequence ID" value="VVC28220.1"/>
    <property type="molecule type" value="Genomic_DNA"/>
</dbReference>
<sequence>MIFARSRSPTIYSYTLNGSNLIPVDFSICDFGFTFTCSLCPRAHIDQIACKASKVLGFVKRISSDFKLTRSLKSIYCALVRSILEYGSVVWNPQTADACCLQLERVQRKFFCFMKHTLNVDCVPHD</sequence>
<keyword evidence="2" id="KW-1185">Reference proteome</keyword>
<reference evidence="1 2" key="1">
    <citation type="submission" date="2019-08" db="EMBL/GenBank/DDBJ databases">
        <authorList>
            <person name="Alioto T."/>
            <person name="Alioto T."/>
            <person name="Gomez Garrido J."/>
        </authorList>
    </citation>
    <scope>NUCLEOTIDE SEQUENCE [LARGE SCALE GENOMIC DNA]</scope>
</reference>
<evidence type="ECO:0008006" key="3">
    <source>
        <dbReference type="Google" id="ProtNLM"/>
    </source>
</evidence>
<evidence type="ECO:0000313" key="2">
    <source>
        <dbReference type="Proteomes" id="UP000325440"/>
    </source>
</evidence>
<dbReference type="OrthoDB" id="6603874at2759"/>